<reference evidence="1 2" key="1">
    <citation type="journal article" date="2020" name="Cell">
        <title>Large-Scale Comparative Analyses of Tick Genomes Elucidate Their Genetic Diversity and Vector Capacities.</title>
        <authorList>
            <consortium name="Tick Genome and Microbiome Consortium (TIGMIC)"/>
            <person name="Jia N."/>
            <person name="Wang J."/>
            <person name="Shi W."/>
            <person name="Du L."/>
            <person name="Sun Y."/>
            <person name="Zhan W."/>
            <person name="Jiang J.F."/>
            <person name="Wang Q."/>
            <person name="Zhang B."/>
            <person name="Ji P."/>
            <person name="Bell-Sakyi L."/>
            <person name="Cui X.M."/>
            <person name="Yuan T.T."/>
            <person name="Jiang B.G."/>
            <person name="Yang W.F."/>
            <person name="Lam T.T."/>
            <person name="Chang Q.C."/>
            <person name="Ding S.J."/>
            <person name="Wang X.J."/>
            <person name="Zhu J.G."/>
            <person name="Ruan X.D."/>
            <person name="Zhao L."/>
            <person name="Wei J.T."/>
            <person name="Ye R.Z."/>
            <person name="Que T.C."/>
            <person name="Du C.H."/>
            <person name="Zhou Y.H."/>
            <person name="Cheng J.X."/>
            <person name="Dai P.F."/>
            <person name="Guo W.B."/>
            <person name="Han X.H."/>
            <person name="Huang E.J."/>
            <person name="Li L.F."/>
            <person name="Wei W."/>
            <person name="Gao Y.C."/>
            <person name="Liu J.Z."/>
            <person name="Shao H.Z."/>
            <person name="Wang X."/>
            <person name="Wang C.C."/>
            <person name="Yang T.C."/>
            <person name="Huo Q.B."/>
            <person name="Li W."/>
            <person name="Chen H.Y."/>
            <person name="Chen S.E."/>
            <person name="Zhou L.G."/>
            <person name="Ni X.B."/>
            <person name="Tian J.H."/>
            <person name="Sheng Y."/>
            <person name="Liu T."/>
            <person name="Pan Y.S."/>
            <person name="Xia L.Y."/>
            <person name="Li J."/>
            <person name="Zhao F."/>
            <person name="Cao W.C."/>
        </authorList>
    </citation>
    <scope>NUCLEOTIDE SEQUENCE [LARGE SCALE GENOMIC DNA]</scope>
    <source>
        <strain evidence="1">Iper-2018</strain>
    </source>
</reference>
<name>A0AC60QBT0_IXOPE</name>
<sequence length="1155" mass="128832">RCERCKKEDVVSKSSVGIGRPLRKSRSTRVIKLHGSISRPPDLGELSRPTFLSALNFWENLQEHPLIVRPNEDSPSHAGTQPMEAAVVGQVALPADPQRAASPTPTTMSQLFLTTSLTTQANTQSDILPSALGTGHPTYTTTDGGDPMDLQAPSGSGNTVKRTHQDPMFQKDIEKLEEPTKRVRATPGNPSSPYPTPSPSQSYRVHIRPLARHDITSVPTKRIQQVIDRCLGTTGYKGYAVYKSTNSITVHLASLTDAQKMCTLTVIPLSEDQQLPVQSYFASGPNIQKCVIYGIDPEDTPETICHELTSQSHTVLTTRFMGKSRTCLVTVQGPERLPERFFYYGRVLHPKPYLPRAIFCYRCYKQGHMQAFCPQRNIDPERTTPEGQPRYRCGLCKSDDHDMTAPNCPMKQKATARLRQTVRTIGQTVPTHNRYQLLDNASEGPLEENTSGSQQPLYSTVLKRNKRPRGRPQQQAEAPHQPEDDIDAQIEALSRELERLRRHKELVMARRQKTGTTLPTSVNLGWIRHLRSTYPGVPILVGGDFNAPHSEWGYQYNTRRGDQVRNTMIDAAFTLLNQPGVSTCIASTTARTHAPDLRWWIGPGVPQWRAEPDTWGSDHMPIKIGLHSACLKKIRRRVTVTHWDKLREVSATMIPTDPTELLPALQQLLRDSIITTTVDEDQPQPDLTLLQLWAKRRQADVAASRNPTTPALWRTYHSMERGGKQPDPAACVRLALQTTPKDFATYAARTFFPKYDQTSPIQCPDIDESDSNSQANISSPFNMAELIAAIETAKKRTTPGHDGVPTEVFQNLEGPALDTLLEAINQGGTPSQRPCPETQHDDHCQVYTDAAIFPDGGRVSFLSSTHTCIQGHQRYTSQEADPLVMELQAIHDAIQAVTTKLPTIRHLHIFTDSLAAIRELKKVSKAMELCQRIHTLHRNTSTCITVYWIQGHATNQYNLAADQQAHFPSDPDLPSLPLPSEPLSLLHARKHSLRQDTRALIPPCVCSLPRHLTRAEEVVLRRLRAGVALTPAVTSTWSSPPGARRATCPKCPLDATEADVPWQFDDGAIECPVADFEREDLVAESIKKPFLGEPGRQRTAFAAAAVRWLSSHPLSVTPPFPFRRQLLVAICQALTVYRRIRYSVCQRPSACVHVH</sequence>
<feature type="non-terminal residue" evidence="1">
    <location>
        <position position="1"/>
    </location>
</feature>
<organism evidence="1 2">
    <name type="scientific">Ixodes persulcatus</name>
    <name type="common">Taiga tick</name>
    <dbReference type="NCBI Taxonomy" id="34615"/>
    <lineage>
        <taxon>Eukaryota</taxon>
        <taxon>Metazoa</taxon>
        <taxon>Ecdysozoa</taxon>
        <taxon>Arthropoda</taxon>
        <taxon>Chelicerata</taxon>
        <taxon>Arachnida</taxon>
        <taxon>Acari</taxon>
        <taxon>Parasitiformes</taxon>
        <taxon>Ixodida</taxon>
        <taxon>Ixodoidea</taxon>
        <taxon>Ixodidae</taxon>
        <taxon>Ixodinae</taxon>
        <taxon>Ixodes</taxon>
    </lineage>
</organism>
<gene>
    <name evidence="1" type="ORF">HPB47_022534</name>
</gene>
<accession>A0AC60QBT0</accession>
<evidence type="ECO:0000313" key="1">
    <source>
        <dbReference type="EMBL" id="KAG0430637.1"/>
    </source>
</evidence>
<protein>
    <submittedName>
        <fullName evidence="1">Uncharacterized protein</fullName>
    </submittedName>
</protein>
<evidence type="ECO:0000313" key="2">
    <source>
        <dbReference type="Proteomes" id="UP000805193"/>
    </source>
</evidence>
<keyword evidence="2" id="KW-1185">Reference proteome</keyword>
<comment type="caution">
    <text evidence="1">The sequence shown here is derived from an EMBL/GenBank/DDBJ whole genome shotgun (WGS) entry which is preliminary data.</text>
</comment>
<proteinExistence type="predicted"/>
<dbReference type="Proteomes" id="UP000805193">
    <property type="component" value="Unassembled WGS sequence"/>
</dbReference>
<dbReference type="EMBL" id="JABSTQ010009304">
    <property type="protein sequence ID" value="KAG0430637.1"/>
    <property type="molecule type" value="Genomic_DNA"/>
</dbReference>